<dbReference type="OMA" id="YSICPCC"/>
<keyword evidence="3" id="KW-0863">Zinc-finger</keyword>
<keyword evidence="3" id="KW-0479">Metal-binding</keyword>
<dbReference type="Pfam" id="PF07974">
    <property type="entry name" value="EGF_2"/>
    <property type="match status" value="1"/>
</dbReference>
<feature type="domain" description="RING-type" evidence="5">
    <location>
        <begin position="340"/>
        <end position="389"/>
    </location>
</feature>
<protein>
    <recommendedName>
        <fullName evidence="5">RING-type domain-containing protein</fullName>
    </recommendedName>
</protein>
<organism evidence="6 7">
    <name type="scientific">Paramecium octaurelia</name>
    <dbReference type="NCBI Taxonomy" id="43137"/>
    <lineage>
        <taxon>Eukaryota</taxon>
        <taxon>Sar</taxon>
        <taxon>Alveolata</taxon>
        <taxon>Ciliophora</taxon>
        <taxon>Intramacronucleata</taxon>
        <taxon>Oligohymenophorea</taxon>
        <taxon>Peniculida</taxon>
        <taxon>Parameciidae</taxon>
        <taxon>Paramecium</taxon>
    </lineage>
</organism>
<evidence type="ECO:0000313" key="6">
    <source>
        <dbReference type="EMBL" id="CAD8207909.1"/>
    </source>
</evidence>
<keyword evidence="4" id="KW-1133">Transmembrane helix</keyword>
<gene>
    <name evidence="6" type="ORF">POCTA_138.1.T1420103</name>
</gene>
<dbReference type="InterPro" id="IPR013111">
    <property type="entry name" value="EGF_extracell"/>
</dbReference>
<dbReference type="SMART" id="SM00184">
    <property type="entry name" value="RING"/>
    <property type="match status" value="1"/>
</dbReference>
<dbReference type="EMBL" id="CAJJDP010000143">
    <property type="protein sequence ID" value="CAD8207909.1"/>
    <property type="molecule type" value="Genomic_DNA"/>
</dbReference>
<dbReference type="Pfam" id="PF13639">
    <property type="entry name" value="zf-RING_2"/>
    <property type="match status" value="1"/>
</dbReference>
<keyword evidence="3" id="KW-0862">Zinc</keyword>
<evidence type="ECO:0000256" key="2">
    <source>
        <dbReference type="ARBA" id="ARBA00023180"/>
    </source>
</evidence>
<keyword evidence="4" id="KW-0812">Transmembrane</keyword>
<dbReference type="AlphaFoldDB" id="A0A8S1Y1V2"/>
<dbReference type="Proteomes" id="UP000683925">
    <property type="component" value="Unassembled WGS sequence"/>
</dbReference>
<dbReference type="FunFam" id="2.10.25.10:FF:000001">
    <property type="entry name" value="Tenascin C"/>
    <property type="match status" value="1"/>
</dbReference>
<name>A0A8S1Y1V2_PAROT</name>
<proteinExistence type="predicted"/>
<reference evidence="6" key="1">
    <citation type="submission" date="2021-01" db="EMBL/GenBank/DDBJ databases">
        <authorList>
            <consortium name="Genoscope - CEA"/>
            <person name="William W."/>
        </authorList>
    </citation>
    <scope>NUCLEOTIDE SEQUENCE</scope>
</reference>
<dbReference type="PROSITE" id="PS01186">
    <property type="entry name" value="EGF_2"/>
    <property type="match status" value="1"/>
</dbReference>
<keyword evidence="2" id="KW-0325">Glycoprotein</keyword>
<evidence type="ECO:0000259" key="5">
    <source>
        <dbReference type="PROSITE" id="PS50089"/>
    </source>
</evidence>
<evidence type="ECO:0000256" key="3">
    <source>
        <dbReference type="PROSITE-ProRule" id="PRU00175"/>
    </source>
</evidence>
<evidence type="ECO:0000313" key="7">
    <source>
        <dbReference type="Proteomes" id="UP000683925"/>
    </source>
</evidence>
<keyword evidence="4" id="KW-0472">Membrane</keyword>
<dbReference type="InterPro" id="IPR051826">
    <property type="entry name" value="E3_ubiquitin-ligase_domain"/>
</dbReference>
<dbReference type="GO" id="GO:0006511">
    <property type="term" value="P:ubiquitin-dependent protein catabolic process"/>
    <property type="evidence" value="ECO:0007669"/>
    <property type="project" value="TreeGrafter"/>
</dbReference>
<dbReference type="OrthoDB" id="8062037at2759"/>
<feature type="transmembrane region" description="Helical" evidence="4">
    <location>
        <begin position="291"/>
        <end position="313"/>
    </location>
</feature>
<keyword evidence="1" id="KW-1015">Disulfide bond</keyword>
<dbReference type="PANTHER" id="PTHR22765:SF434">
    <property type="entry name" value="GB|AAD18119.1-RELATED"/>
    <property type="match status" value="1"/>
</dbReference>
<keyword evidence="7" id="KW-1185">Reference proteome</keyword>
<dbReference type="InterPro" id="IPR000742">
    <property type="entry name" value="EGF"/>
</dbReference>
<dbReference type="InterPro" id="IPR001841">
    <property type="entry name" value="Znf_RING"/>
</dbReference>
<dbReference type="PANTHER" id="PTHR22765">
    <property type="entry name" value="RING FINGER AND PROTEASE ASSOCIATED DOMAIN-CONTAINING"/>
    <property type="match status" value="1"/>
</dbReference>
<comment type="caution">
    <text evidence="6">The sequence shown here is derived from an EMBL/GenBank/DDBJ whole genome shotgun (WGS) entry which is preliminary data.</text>
</comment>
<evidence type="ECO:0000256" key="4">
    <source>
        <dbReference type="SAM" id="Phobius"/>
    </source>
</evidence>
<dbReference type="GO" id="GO:0008270">
    <property type="term" value="F:zinc ion binding"/>
    <property type="evidence" value="ECO:0007669"/>
    <property type="project" value="UniProtKB-KW"/>
</dbReference>
<evidence type="ECO:0000256" key="1">
    <source>
        <dbReference type="ARBA" id="ARBA00023157"/>
    </source>
</evidence>
<accession>A0A8S1Y1V2</accession>
<sequence length="393" mass="45934">MQIDIGYQPWEQHFIQRKINQTLQLKVSKAKQRRYVLVELFVITKKQFANILLMQSYQEAPFFQNNTSKKQIRYENADIYGKQQQKKYHYIVLDQENSTEFSSYLVIMTNQTTQYKLVINNFSEMPCPNNCNNNGICENGVCICNPGYLDHDCSEKGLQITPFKQFQQQKNSATVKYICICFNYTLGFNMLIKFSQQWENVSDVRVQILISQKYNLPSDDNNTYDEIINTTKVGKYKILSNVNPLDNEQVSVSNESYSLLIKIISQNLVQCCISIDFQGLEYLEEETMLKLLIILGIIGFFLLIFGFIVYYCFKPKSTKQKLEGQYQIANQGDLQKFPECPICLENFEINKLALLARLECQHIFHIECLNMWKTHQINNTPYSICPCCRKAIE</sequence>
<dbReference type="PROSITE" id="PS50089">
    <property type="entry name" value="ZF_RING_2"/>
    <property type="match status" value="1"/>
</dbReference>
<dbReference type="GO" id="GO:0061630">
    <property type="term" value="F:ubiquitin protein ligase activity"/>
    <property type="evidence" value="ECO:0007669"/>
    <property type="project" value="TreeGrafter"/>
</dbReference>